<dbReference type="Proteomes" id="UP000176562">
    <property type="component" value="Chromosome"/>
</dbReference>
<evidence type="ECO:0000313" key="2">
    <source>
        <dbReference type="Proteomes" id="UP000176562"/>
    </source>
</evidence>
<keyword evidence="2" id="KW-1185">Reference proteome</keyword>
<sequence length="67" mass="7257">MDVRFDQGPQGAQASLFARPNALIEARTLDEVAPALDALDAARNKGKWIAGRRLLRMAQGDVAKARP</sequence>
<proteinExistence type="predicted"/>
<dbReference type="AlphaFoldDB" id="A0A1D9MDX7"/>
<dbReference type="EMBL" id="CP017781">
    <property type="protein sequence ID" value="AOZ70056.1"/>
    <property type="molecule type" value="Genomic_DNA"/>
</dbReference>
<dbReference type="STRING" id="1850250.LPB142_12590"/>
<accession>A0A1D9MDX7</accession>
<dbReference type="KEGG" id="rhp:LPB142_12590"/>
<gene>
    <name evidence="1" type="ORF">LPB142_12590</name>
</gene>
<name>A0A1D9MDX7_9RHOB</name>
<protein>
    <submittedName>
        <fullName evidence="1">Uncharacterized protein</fullName>
    </submittedName>
</protein>
<reference evidence="1 2" key="1">
    <citation type="submission" date="2016-10" db="EMBL/GenBank/DDBJ databases">
        <title>Rhodobacter sp. LPB0142, isolated from sea water.</title>
        <authorList>
            <person name="Kim E."/>
            <person name="Yi H."/>
        </authorList>
    </citation>
    <scope>NUCLEOTIDE SEQUENCE [LARGE SCALE GENOMIC DNA]</scope>
    <source>
        <strain evidence="1 2">LPB0142</strain>
    </source>
</reference>
<evidence type="ECO:0000313" key="1">
    <source>
        <dbReference type="EMBL" id="AOZ70056.1"/>
    </source>
</evidence>
<organism evidence="1 2">
    <name type="scientific">Rhodobacter xanthinilyticus</name>
    <dbReference type="NCBI Taxonomy" id="1850250"/>
    <lineage>
        <taxon>Bacteria</taxon>
        <taxon>Pseudomonadati</taxon>
        <taxon>Pseudomonadota</taxon>
        <taxon>Alphaproteobacteria</taxon>
        <taxon>Rhodobacterales</taxon>
        <taxon>Rhodobacter group</taxon>
        <taxon>Rhodobacter</taxon>
    </lineage>
</organism>